<dbReference type="GO" id="GO:0008047">
    <property type="term" value="F:enzyme activator activity"/>
    <property type="evidence" value="ECO:0007669"/>
    <property type="project" value="InterPro"/>
</dbReference>
<dbReference type="GO" id="GO:0004175">
    <property type="term" value="F:endopeptidase activity"/>
    <property type="evidence" value="ECO:0007669"/>
    <property type="project" value="TreeGrafter"/>
</dbReference>
<dbReference type="OrthoDB" id="9792731at2"/>
<proteinExistence type="predicted"/>
<organism evidence="1 2">
    <name type="scientific">Acetomicrobium hydrogeniformans ATCC BAA-1850</name>
    <dbReference type="NCBI Taxonomy" id="592015"/>
    <lineage>
        <taxon>Bacteria</taxon>
        <taxon>Thermotogati</taxon>
        <taxon>Synergistota</taxon>
        <taxon>Synergistia</taxon>
        <taxon>Synergistales</taxon>
        <taxon>Acetomicrobiaceae</taxon>
        <taxon>Acetomicrobium</taxon>
    </lineage>
</organism>
<dbReference type="eggNOG" id="COG0680">
    <property type="taxonomic scope" value="Bacteria"/>
</dbReference>
<keyword evidence="1" id="KW-0645">Protease</keyword>
<dbReference type="AlphaFoldDB" id="A0A0T5X8Y2"/>
<dbReference type="EMBL" id="ACJX03000001">
    <property type="protein sequence ID" value="KRT34847.1"/>
    <property type="molecule type" value="Genomic_DNA"/>
</dbReference>
<keyword evidence="1" id="KW-0378">Hydrolase</keyword>
<name>A0A0T5X8Y2_9BACT</name>
<dbReference type="Proteomes" id="UP000005273">
    <property type="component" value="Unassembled WGS sequence"/>
</dbReference>
<comment type="caution">
    <text evidence="1">The sequence shown here is derived from an EMBL/GenBank/DDBJ whole genome shotgun (WGS) entry which is preliminary data.</text>
</comment>
<dbReference type="RefSeq" id="WP_009200282.1">
    <property type="nucleotide sequence ID" value="NZ_ACJX03000001.1"/>
</dbReference>
<evidence type="ECO:0000313" key="1">
    <source>
        <dbReference type="EMBL" id="KRT34847.1"/>
    </source>
</evidence>
<dbReference type="STRING" id="592015.HMPREF1705_04095"/>
<dbReference type="InterPro" id="IPR023430">
    <property type="entry name" value="Pept_HybD-like_dom_sf"/>
</dbReference>
<dbReference type="GO" id="GO:0016485">
    <property type="term" value="P:protein processing"/>
    <property type="evidence" value="ECO:0007669"/>
    <property type="project" value="TreeGrafter"/>
</dbReference>
<gene>
    <name evidence="1" type="ORF">HMPREF1705_04095</name>
</gene>
<dbReference type="PANTHER" id="PTHR30302:SF5">
    <property type="entry name" value="SLR1876 PROTEIN"/>
    <property type="match status" value="1"/>
</dbReference>
<accession>A0A0T5X8Y2</accession>
<dbReference type="Gene3D" id="3.40.50.1450">
    <property type="entry name" value="HybD-like"/>
    <property type="match status" value="1"/>
</dbReference>
<dbReference type="SUPFAM" id="SSF53163">
    <property type="entry name" value="HybD-like"/>
    <property type="match status" value="1"/>
</dbReference>
<keyword evidence="2" id="KW-1185">Reference proteome</keyword>
<reference evidence="2" key="1">
    <citation type="submission" date="2012-09" db="EMBL/GenBank/DDBJ databases">
        <authorList>
            <person name="Weinstock G."/>
            <person name="Sodergren E."/>
            <person name="Clifton S."/>
            <person name="Fulton L."/>
            <person name="Fulton B."/>
            <person name="Courtney L."/>
            <person name="Fronick C."/>
            <person name="Harrison M."/>
            <person name="Strong C."/>
            <person name="Farmer C."/>
            <person name="Delehaunty K."/>
            <person name="Markovic C."/>
            <person name="Hall O."/>
            <person name="Minx P."/>
            <person name="Tomlinson C."/>
            <person name="Mitreva M."/>
            <person name="Nelson J."/>
            <person name="Hou S."/>
            <person name="Wollam A."/>
            <person name="Pepin K.H."/>
            <person name="Johnson M."/>
            <person name="Bhonagiri V."/>
            <person name="Nash W.E."/>
            <person name="Suruliraj S."/>
            <person name="Warren W."/>
            <person name="Chinwalla A."/>
            <person name="Mardis E.R."/>
            <person name="Wilson R.K."/>
        </authorList>
    </citation>
    <scope>NUCLEOTIDE SEQUENCE [LARGE SCALE GENOMIC DNA]</scope>
    <source>
        <strain evidence="2">OS1</strain>
    </source>
</reference>
<dbReference type="PANTHER" id="PTHR30302">
    <property type="entry name" value="HYDROGENASE 1 MATURATION PROTEASE"/>
    <property type="match status" value="1"/>
</dbReference>
<protein>
    <submittedName>
        <fullName evidence="1">Hydrogenase maturation protease</fullName>
    </submittedName>
</protein>
<evidence type="ECO:0000313" key="2">
    <source>
        <dbReference type="Proteomes" id="UP000005273"/>
    </source>
</evidence>
<dbReference type="InterPro" id="IPR000671">
    <property type="entry name" value="Peptidase_A31"/>
</dbReference>
<sequence length="151" mass="16608">MNVIVLGYGNSFRKDDGVGHRGALAIAEWLRENGHEATTWIGHQLLPEVTLELEGKDLAIFIDASVDQYPDGYNIAEVTSSADIDGLNLHTCTPGWIKHLAAQMGIDMPKMVMVSVSGVDFDFGESLSCICMGRFNKALDGFKKYFTDNFC</sequence>